<dbReference type="GO" id="GO:0031204">
    <property type="term" value="P:post-translational protein targeting to membrane, translocation"/>
    <property type="evidence" value="ECO:0007669"/>
    <property type="project" value="TreeGrafter"/>
</dbReference>
<keyword evidence="5 12" id="KW-0812">Transmembrane</keyword>
<organism evidence="13 14">
    <name type="scientific">Pyrocoelia pectoralis</name>
    <dbReference type="NCBI Taxonomy" id="417401"/>
    <lineage>
        <taxon>Eukaryota</taxon>
        <taxon>Metazoa</taxon>
        <taxon>Ecdysozoa</taxon>
        <taxon>Arthropoda</taxon>
        <taxon>Hexapoda</taxon>
        <taxon>Insecta</taxon>
        <taxon>Pterygota</taxon>
        <taxon>Neoptera</taxon>
        <taxon>Endopterygota</taxon>
        <taxon>Coleoptera</taxon>
        <taxon>Polyphaga</taxon>
        <taxon>Elateriformia</taxon>
        <taxon>Elateroidea</taxon>
        <taxon>Lampyridae</taxon>
        <taxon>Lampyrinae</taxon>
        <taxon>Pyrocoelia</taxon>
    </lineage>
</organism>
<dbReference type="PANTHER" id="PTHR12443">
    <property type="entry name" value="TRANSLOCATION PROTEIN SEC62"/>
    <property type="match status" value="1"/>
</dbReference>
<evidence type="ECO:0000256" key="3">
    <source>
        <dbReference type="ARBA" id="ARBA00021257"/>
    </source>
</evidence>
<keyword evidence="8 12" id="KW-1133">Transmembrane helix</keyword>
<name>A0AAN7ZCS3_9COLE</name>
<accession>A0AAN7ZCS3</accession>
<proteinExistence type="inferred from homology"/>
<keyword evidence="10 12" id="KW-0472">Membrane</keyword>
<reference evidence="13 14" key="1">
    <citation type="journal article" date="2024" name="Insects">
        <title>An Improved Chromosome-Level Genome Assembly of the Firefly Pyrocoelia pectoralis.</title>
        <authorList>
            <person name="Fu X."/>
            <person name="Meyer-Rochow V.B."/>
            <person name="Ballantyne L."/>
            <person name="Zhu X."/>
        </authorList>
    </citation>
    <scope>NUCLEOTIDE SEQUENCE [LARGE SCALE GENOMIC DNA]</scope>
    <source>
        <strain evidence="13">XCY_ONT2</strain>
    </source>
</reference>
<comment type="subcellular location">
    <subcellularLocation>
        <location evidence="1">Endoplasmic reticulum membrane</location>
        <topology evidence="1">Multi-pass membrane protein</topology>
    </subcellularLocation>
</comment>
<evidence type="ECO:0000256" key="10">
    <source>
        <dbReference type="ARBA" id="ARBA00023136"/>
    </source>
</evidence>
<comment type="similarity">
    <text evidence="2">Belongs to the SEC62 family.</text>
</comment>
<evidence type="ECO:0000256" key="6">
    <source>
        <dbReference type="ARBA" id="ARBA00022824"/>
    </source>
</evidence>
<evidence type="ECO:0000313" key="13">
    <source>
        <dbReference type="EMBL" id="KAK5641420.1"/>
    </source>
</evidence>
<keyword evidence="4" id="KW-0813">Transport</keyword>
<evidence type="ECO:0000256" key="4">
    <source>
        <dbReference type="ARBA" id="ARBA00022448"/>
    </source>
</evidence>
<evidence type="ECO:0000256" key="9">
    <source>
        <dbReference type="ARBA" id="ARBA00023010"/>
    </source>
</evidence>
<feature type="compositionally biased region" description="Basic and acidic residues" evidence="11">
    <location>
        <begin position="302"/>
        <end position="312"/>
    </location>
</feature>
<dbReference type="Proteomes" id="UP001329430">
    <property type="component" value="Chromosome 7"/>
</dbReference>
<dbReference type="Pfam" id="PF03839">
    <property type="entry name" value="Sec62"/>
    <property type="match status" value="1"/>
</dbReference>
<dbReference type="InterPro" id="IPR004728">
    <property type="entry name" value="Sec62"/>
</dbReference>
<evidence type="ECO:0000256" key="2">
    <source>
        <dbReference type="ARBA" id="ARBA00010604"/>
    </source>
</evidence>
<gene>
    <name evidence="13" type="ORF">RI129_009967</name>
</gene>
<evidence type="ECO:0000256" key="8">
    <source>
        <dbReference type="ARBA" id="ARBA00022989"/>
    </source>
</evidence>
<evidence type="ECO:0000313" key="14">
    <source>
        <dbReference type="Proteomes" id="UP001329430"/>
    </source>
</evidence>
<sequence length="366" mass="42188">MAEKKNKGKRRKDDYASAGDRILAKPAKEEFTIAQWMRKNVPIKKTKFLSHNVQYFTASKAIDALLDSRWSKGNDPLFKTRECVVDYLHTMLEHKFFHRARKVPVSEQELKGKRKEKKAIDSGDDKKEKTKESEKEKKEKGTDAESSVTEAKKDEATDKEKRKRKIRLDMHNDQRFVDGLDAYVWIYDPIPFHYWIIGTLLVLGAIGVCLFPLWPPTVRLGVYYLSLAGAGFLVFIIILAILRLIIFCLIWLVTFGKHHLWILPNLTEDVSFFASFWPLYTYEYKGPKPKKKDKDSDAEDEPEKKLDEDLSSTKKSLGNVERANDADSDQPRVEDVHEGSESESETSQRSSTGKDFEMVDQVDIDS</sequence>
<feature type="transmembrane region" description="Helical" evidence="12">
    <location>
        <begin position="220"/>
        <end position="253"/>
    </location>
</feature>
<keyword evidence="6" id="KW-0256">Endoplasmic reticulum</keyword>
<dbReference type="EMBL" id="JAVRBK010000007">
    <property type="protein sequence ID" value="KAK5641420.1"/>
    <property type="molecule type" value="Genomic_DNA"/>
</dbReference>
<keyword evidence="7" id="KW-0653">Protein transport</keyword>
<dbReference type="AlphaFoldDB" id="A0AAN7ZCS3"/>
<keyword evidence="9" id="KW-0811">Translocation</keyword>
<feature type="region of interest" description="Disordered" evidence="11">
    <location>
        <begin position="107"/>
        <end position="156"/>
    </location>
</feature>
<feature type="region of interest" description="Disordered" evidence="11">
    <location>
        <begin position="287"/>
        <end position="366"/>
    </location>
</feature>
<evidence type="ECO:0000256" key="5">
    <source>
        <dbReference type="ARBA" id="ARBA00022692"/>
    </source>
</evidence>
<comment type="caution">
    <text evidence="13">The sequence shown here is derived from an EMBL/GenBank/DDBJ whole genome shotgun (WGS) entry which is preliminary data.</text>
</comment>
<protein>
    <recommendedName>
        <fullName evidence="3">Translocation protein SEC62</fullName>
    </recommendedName>
</protein>
<dbReference type="GO" id="GO:0005789">
    <property type="term" value="C:endoplasmic reticulum membrane"/>
    <property type="evidence" value="ECO:0007669"/>
    <property type="project" value="UniProtKB-SubCell"/>
</dbReference>
<dbReference type="PANTHER" id="PTHR12443:SF9">
    <property type="entry name" value="TRANSLOCATION PROTEIN SEC62"/>
    <property type="match status" value="1"/>
</dbReference>
<keyword evidence="14" id="KW-1185">Reference proteome</keyword>
<feature type="compositionally biased region" description="Basic and acidic residues" evidence="11">
    <location>
        <begin position="322"/>
        <end position="340"/>
    </location>
</feature>
<evidence type="ECO:0000256" key="11">
    <source>
        <dbReference type="SAM" id="MobiDB-lite"/>
    </source>
</evidence>
<evidence type="ECO:0000256" key="7">
    <source>
        <dbReference type="ARBA" id="ARBA00022927"/>
    </source>
</evidence>
<feature type="compositionally biased region" description="Basic and acidic residues" evidence="11">
    <location>
        <begin position="118"/>
        <end position="143"/>
    </location>
</feature>
<evidence type="ECO:0000256" key="12">
    <source>
        <dbReference type="SAM" id="Phobius"/>
    </source>
</evidence>
<evidence type="ECO:0000256" key="1">
    <source>
        <dbReference type="ARBA" id="ARBA00004477"/>
    </source>
</evidence>
<feature type="transmembrane region" description="Helical" evidence="12">
    <location>
        <begin position="192"/>
        <end position="214"/>
    </location>
</feature>